<dbReference type="InterPro" id="IPR036388">
    <property type="entry name" value="WH-like_DNA-bd_sf"/>
</dbReference>
<name>A0A1Q6A5I0_9SPHI</name>
<evidence type="ECO:0008006" key="7">
    <source>
        <dbReference type="Google" id="ProtNLM"/>
    </source>
</evidence>
<keyword evidence="4" id="KW-0804">Transcription</keyword>
<evidence type="ECO:0000256" key="4">
    <source>
        <dbReference type="ARBA" id="ARBA00023163"/>
    </source>
</evidence>
<dbReference type="STRING" id="1302689.RG47T_4755"/>
<protein>
    <recommendedName>
        <fullName evidence="7">Transcriptional regulator</fullName>
    </recommendedName>
</protein>
<dbReference type="InterPro" id="IPR005650">
    <property type="entry name" value="BlaI_family"/>
</dbReference>
<evidence type="ECO:0000313" key="5">
    <source>
        <dbReference type="EMBL" id="OKS89271.1"/>
    </source>
</evidence>
<evidence type="ECO:0000256" key="1">
    <source>
        <dbReference type="ARBA" id="ARBA00011046"/>
    </source>
</evidence>
<comment type="similarity">
    <text evidence="1">Belongs to the BlaI transcriptional regulatory family.</text>
</comment>
<sequence length="123" mass="14429">MDLKELTRAEEQLMQVLWQLKKAYVKDIIDLLPEPKPAYNTVSTFIRILETKGFVGHTAFGKSHEYYPLVSKDEYQGFAADKLLNGYFDNSVKRMFSFFVQKEKIDMKEADEILKLIEKLKDK</sequence>
<gene>
    <name evidence="5" type="ORF">RG47T_4755</name>
</gene>
<accession>A0A1Q6A5I0</accession>
<reference evidence="5 6" key="1">
    <citation type="submission" date="2016-11" db="EMBL/GenBank/DDBJ databases">
        <title>Whole Genome Sequencing of Mucilaginibacter polytrichastri RG4-7(T) isolated from the moss sample.</title>
        <authorList>
            <person name="Li Y."/>
        </authorList>
    </citation>
    <scope>NUCLEOTIDE SEQUENCE [LARGE SCALE GENOMIC DNA]</scope>
    <source>
        <strain evidence="5 6">RG4-7</strain>
    </source>
</reference>
<dbReference type="EMBL" id="MPPL01000001">
    <property type="protein sequence ID" value="OKS89271.1"/>
    <property type="molecule type" value="Genomic_DNA"/>
</dbReference>
<dbReference type="SUPFAM" id="SSF46785">
    <property type="entry name" value="Winged helix' DNA-binding domain"/>
    <property type="match status" value="1"/>
</dbReference>
<dbReference type="Pfam" id="PF03965">
    <property type="entry name" value="Penicillinase_R"/>
    <property type="match status" value="1"/>
</dbReference>
<dbReference type="AlphaFoldDB" id="A0A1Q6A5I0"/>
<dbReference type="GO" id="GO:0045892">
    <property type="term" value="P:negative regulation of DNA-templated transcription"/>
    <property type="evidence" value="ECO:0007669"/>
    <property type="project" value="InterPro"/>
</dbReference>
<keyword evidence="3" id="KW-0238">DNA-binding</keyword>
<keyword evidence="2" id="KW-0805">Transcription regulation</keyword>
<evidence type="ECO:0000256" key="2">
    <source>
        <dbReference type="ARBA" id="ARBA00023015"/>
    </source>
</evidence>
<organism evidence="5 6">
    <name type="scientific">Mucilaginibacter polytrichastri</name>
    <dbReference type="NCBI Taxonomy" id="1302689"/>
    <lineage>
        <taxon>Bacteria</taxon>
        <taxon>Pseudomonadati</taxon>
        <taxon>Bacteroidota</taxon>
        <taxon>Sphingobacteriia</taxon>
        <taxon>Sphingobacteriales</taxon>
        <taxon>Sphingobacteriaceae</taxon>
        <taxon>Mucilaginibacter</taxon>
    </lineage>
</organism>
<dbReference type="Gene3D" id="1.10.4040.10">
    <property type="entry name" value="Penicillinase repressor domain"/>
    <property type="match status" value="1"/>
</dbReference>
<dbReference type="PIRSF" id="PIRSF019455">
    <property type="entry name" value="CopR_AtkY"/>
    <property type="match status" value="1"/>
</dbReference>
<dbReference type="Proteomes" id="UP000186720">
    <property type="component" value="Unassembled WGS sequence"/>
</dbReference>
<dbReference type="InterPro" id="IPR036390">
    <property type="entry name" value="WH_DNA-bd_sf"/>
</dbReference>
<comment type="caution">
    <text evidence="5">The sequence shown here is derived from an EMBL/GenBank/DDBJ whole genome shotgun (WGS) entry which is preliminary data.</text>
</comment>
<evidence type="ECO:0000256" key="3">
    <source>
        <dbReference type="ARBA" id="ARBA00023125"/>
    </source>
</evidence>
<dbReference type="OrthoDB" id="1098508at2"/>
<keyword evidence="6" id="KW-1185">Reference proteome</keyword>
<dbReference type="Gene3D" id="1.10.10.10">
    <property type="entry name" value="Winged helix-like DNA-binding domain superfamily/Winged helix DNA-binding domain"/>
    <property type="match status" value="1"/>
</dbReference>
<evidence type="ECO:0000313" key="6">
    <source>
        <dbReference type="Proteomes" id="UP000186720"/>
    </source>
</evidence>
<proteinExistence type="inferred from homology"/>
<dbReference type="RefSeq" id="WP_074492170.1">
    <property type="nucleotide sequence ID" value="NZ_FPAM01000003.1"/>
</dbReference>
<dbReference type="GO" id="GO:0003677">
    <property type="term" value="F:DNA binding"/>
    <property type="evidence" value="ECO:0007669"/>
    <property type="project" value="UniProtKB-KW"/>
</dbReference>